<dbReference type="OrthoDB" id="7813231at2"/>
<dbReference type="InterPro" id="IPR017853">
    <property type="entry name" value="GH"/>
</dbReference>
<dbReference type="EMBL" id="SMJU01000021">
    <property type="protein sequence ID" value="TDB59146.1"/>
    <property type="molecule type" value="Genomic_DNA"/>
</dbReference>
<protein>
    <recommendedName>
        <fullName evidence="3">Glycoside hydrolase family 5 domain-containing protein</fullName>
    </recommendedName>
</protein>
<name>A0A4R4JYA5_9BACT</name>
<evidence type="ECO:0000313" key="2">
    <source>
        <dbReference type="Proteomes" id="UP000295706"/>
    </source>
</evidence>
<comment type="caution">
    <text evidence="1">The sequence shown here is derived from an EMBL/GenBank/DDBJ whole genome shotgun (WGS) entry which is preliminary data.</text>
</comment>
<dbReference type="AlphaFoldDB" id="A0A4R4JYA5"/>
<proteinExistence type="predicted"/>
<reference evidence="1 2" key="1">
    <citation type="submission" date="2019-02" db="EMBL/GenBank/DDBJ databases">
        <title>Arundinibacter roseus gen. nov., sp. nov., a new member of the family Cytophagaceae.</title>
        <authorList>
            <person name="Szuroczki S."/>
            <person name="Khayer B."/>
            <person name="Sproer C."/>
            <person name="Toumi M."/>
            <person name="Szabo A."/>
            <person name="Felfoldi T."/>
            <person name="Schumann P."/>
            <person name="Toth E."/>
        </authorList>
    </citation>
    <scope>NUCLEOTIDE SEQUENCE [LARGE SCALE GENOMIC DNA]</scope>
    <source>
        <strain evidence="1 2">DMA-k-7a</strain>
    </source>
</reference>
<dbReference type="RefSeq" id="WP_132122092.1">
    <property type="nucleotide sequence ID" value="NZ_SMJU01000021.1"/>
</dbReference>
<gene>
    <name evidence="1" type="ORF">EZE20_22720</name>
</gene>
<accession>A0A4R4JYA5</accession>
<dbReference type="Proteomes" id="UP000295706">
    <property type="component" value="Unassembled WGS sequence"/>
</dbReference>
<dbReference type="SUPFAM" id="SSF51445">
    <property type="entry name" value="(Trans)glycosidases"/>
    <property type="match status" value="1"/>
</dbReference>
<sequence>MKKYIVLLLFLVGICSEKLYAQKRQTVVTIKDGQFYINDRLTYEGRNWNGYKIEGLLMNSRMVQGIFDDLNPETRTKFAYPDTKKWDPDRNTQEFVDAMPVWRSYGLNSFTMNLQGGSPTGYGNSSWVNSAFDEKGNLRKDYMKRLEKILNQADKLNMVVMLGYFYFGQDQNLKDEAAVLNAVDKATDWLFKKGYRNVLIEVNNECNVKYDHAILQPERVHELISRIKDKSKNGYRFLVSTSYGGGTIPKPNVVAASDYLLLHGNGVKDPAKIAKMVKTTREVEGFRGQPIVFNEDDHFDFDKPDNNFVQAIKTYASWGYFDYRMKDEGFEEGYQSIPADWGINSERKKGFFNKVKEITGGLPTP</sequence>
<organism evidence="1 2">
    <name type="scientific">Arundinibacter roseus</name>
    <dbReference type="NCBI Taxonomy" id="2070510"/>
    <lineage>
        <taxon>Bacteria</taxon>
        <taxon>Pseudomonadati</taxon>
        <taxon>Bacteroidota</taxon>
        <taxon>Cytophagia</taxon>
        <taxon>Cytophagales</taxon>
        <taxon>Spirosomataceae</taxon>
        <taxon>Arundinibacter</taxon>
    </lineage>
</organism>
<keyword evidence="2" id="KW-1185">Reference proteome</keyword>
<evidence type="ECO:0000313" key="1">
    <source>
        <dbReference type="EMBL" id="TDB59146.1"/>
    </source>
</evidence>
<evidence type="ECO:0008006" key="3">
    <source>
        <dbReference type="Google" id="ProtNLM"/>
    </source>
</evidence>
<dbReference type="Gene3D" id="3.20.20.80">
    <property type="entry name" value="Glycosidases"/>
    <property type="match status" value="1"/>
</dbReference>